<comment type="caution">
    <text evidence="9">The sequence shown here is derived from an EMBL/GenBank/DDBJ whole genome shotgun (WGS) entry which is preliminary data.</text>
</comment>
<dbReference type="Pfam" id="PF00112">
    <property type="entry name" value="Peptidase_C1"/>
    <property type="match status" value="1"/>
</dbReference>
<dbReference type="SMART" id="SM00848">
    <property type="entry name" value="Inhibitor_I29"/>
    <property type="match status" value="1"/>
</dbReference>
<evidence type="ECO:0000259" key="7">
    <source>
        <dbReference type="SMART" id="SM00645"/>
    </source>
</evidence>
<evidence type="ECO:0000256" key="2">
    <source>
        <dbReference type="ARBA" id="ARBA00022670"/>
    </source>
</evidence>
<evidence type="ECO:0000313" key="10">
    <source>
        <dbReference type="Proteomes" id="UP001642260"/>
    </source>
</evidence>
<evidence type="ECO:0000259" key="8">
    <source>
        <dbReference type="SMART" id="SM00848"/>
    </source>
</evidence>
<dbReference type="CDD" id="cd02248">
    <property type="entry name" value="Peptidase_C1A"/>
    <property type="match status" value="1"/>
</dbReference>
<keyword evidence="6" id="KW-0732">Signal</keyword>
<evidence type="ECO:0000256" key="5">
    <source>
        <dbReference type="ARBA" id="ARBA00023157"/>
    </source>
</evidence>
<organism evidence="9 10">
    <name type="scientific">Eruca vesicaria subsp. sativa</name>
    <name type="common">Garden rocket</name>
    <name type="synonym">Eruca sativa</name>
    <dbReference type="NCBI Taxonomy" id="29727"/>
    <lineage>
        <taxon>Eukaryota</taxon>
        <taxon>Viridiplantae</taxon>
        <taxon>Streptophyta</taxon>
        <taxon>Embryophyta</taxon>
        <taxon>Tracheophyta</taxon>
        <taxon>Spermatophyta</taxon>
        <taxon>Magnoliopsida</taxon>
        <taxon>eudicotyledons</taxon>
        <taxon>Gunneridae</taxon>
        <taxon>Pentapetalae</taxon>
        <taxon>rosids</taxon>
        <taxon>malvids</taxon>
        <taxon>Brassicales</taxon>
        <taxon>Brassicaceae</taxon>
        <taxon>Brassiceae</taxon>
        <taxon>Eruca</taxon>
    </lineage>
</organism>
<dbReference type="InterPro" id="IPR013201">
    <property type="entry name" value="Prot_inhib_I29"/>
</dbReference>
<dbReference type="EMBL" id="CAKOAT010375154">
    <property type="protein sequence ID" value="CAH8363982.1"/>
    <property type="molecule type" value="Genomic_DNA"/>
</dbReference>
<dbReference type="InterPro" id="IPR000668">
    <property type="entry name" value="Peptidase_C1A_C"/>
</dbReference>
<evidence type="ECO:0000256" key="6">
    <source>
        <dbReference type="SAM" id="SignalP"/>
    </source>
</evidence>
<dbReference type="PANTHER" id="PTHR12411">
    <property type="entry name" value="CYSTEINE PROTEASE FAMILY C1-RELATED"/>
    <property type="match status" value="1"/>
</dbReference>
<feature type="chain" id="PRO_5044895549" evidence="6">
    <location>
        <begin position="22"/>
        <end position="346"/>
    </location>
</feature>
<dbReference type="AlphaFoldDB" id="A0ABC8KXM3"/>
<reference evidence="9 10" key="1">
    <citation type="submission" date="2022-03" db="EMBL/GenBank/DDBJ databases">
        <authorList>
            <person name="Macdonald S."/>
            <person name="Ahmed S."/>
            <person name="Newling K."/>
        </authorList>
    </citation>
    <scope>NUCLEOTIDE SEQUENCE [LARGE SCALE GENOMIC DNA]</scope>
</reference>
<evidence type="ECO:0000313" key="9">
    <source>
        <dbReference type="EMBL" id="CAH8363982.1"/>
    </source>
</evidence>
<dbReference type="InterPro" id="IPR038765">
    <property type="entry name" value="Papain-like_cys_pep_sf"/>
</dbReference>
<dbReference type="FunFam" id="3.90.70.10:FF:000332">
    <property type="entry name" value="Cathepsin L1"/>
    <property type="match status" value="1"/>
</dbReference>
<protein>
    <submittedName>
        <fullName evidence="9">Uncharacterized protein</fullName>
    </submittedName>
</protein>
<keyword evidence="10" id="KW-1185">Reference proteome</keyword>
<keyword evidence="5" id="KW-1015">Disulfide bond</keyword>
<evidence type="ECO:0000256" key="3">
    <source>
        <dbReference type="ARBA" id="ARBA00022801"/>
    </source>
</evidence>
<feature type="domain" description="Cathepsin propeptide inhibitor" evidence="8">
    <location>
        <begin position="48"/>
        <end position="104"/>
    </location>
</feature>
<feature type="domain" description="Peptidase C1A papain C-terminal" evidence="7">
    <location>
        <begin position="135"/>
        <end position="344"/>
    </location>
</feature>
<dbReference type="Pfam" id="PF08246">
    <property type="entry name" value="Inhibitor_I29"/>
    <property type="match status" value="1"/>
</dbReference>
<keyword evidence="3" id="KW-0378">Hydrolase</keyword>
<accession>A0ABC8KXM3</accession>
<dbReference type="SMART" id="SM00645">
    <property type="entry name" value="Pept_C1"/>
    <property type="match status" value="1"/>
</dbReference>
<dbReference type="InterPro" id="IPR013128">
    <property type="entry name" value="Peptidase_C1A"/>
</dbReference>
<feature type="signal peptide" evidence="6">
    <location>
        <begin position="1"/>
        <end position="21"/>
    </location>
</feature>
<keyword evidence="2" id="KW-0645">Protease</keyword>
<comment type="similarity">
    <text evidence="1">Belongs to the peptidase C1 family.</text>
</comment>
<name>A0ABC8KXM3_ERUVS</name>
<keyword evidence="4" id="KW-0788">Thiol protease</keyword>
<dbReference type="Gene3D" id="3.90.70.10">
    <property type="entry name" value="Cysteine proteinases"/>
    <property type="match status" value="1"/>
</dbReference>
<dbReference type="SUPFAM" id="SSF54001">
    <property type="entry name" value="Cysteine proteinases"/>
    <property type="match status" value="1"/>
</dbReference>
<dbReference type="GO" id="GO:0006508">
    <property type="term" value="P:proteolysis"/>
    <property type="evidence" value="ECO:0007669"/>
    <property type="project" value="UniProtKB-KW"/>
</dbReference>
<evidence type="ECO:0000256" key="4">
    <source>
        <dbReference type="ARBA" id="ARBA00022807"/>
    </source>
</evidence>
<proteinExistence type="inferred from homology"/>
<gene>
    <name evidence="9" type="ORF">ERUC_LOCUS29738</name>
</gene>
<dbReference type="Proteomes" id="UP001642260">
    <property type="component" value="Unassembled WGS sequence"/>
</dbReference>
<sequence length="346" mass="38161">MSVRAILSLVVLVILIGSHESTPIPDGLRKVEEAFVKILGQSSHVLSFARFTHQYGKKYENEEEIKHRFSVFKENLDLIRSTNKKGLSYKLGVNQFADLTKEEFQRNKIGASQHPFATSKGSRRLTGRALLQTSAPSARDWREYGVVSPVKNQGALPGASWAFSAIGAVESAYHIKHGKGSYDLSEQQLVDCTYSQYQQTTEAFDYIKSNGINNETQYPYLGVKGGCRSYYNSVVNVTGYVPIPSGAEDELKQAVGSTGPVSVSFGVLDTLQHYQSGVYTSSEPCENVVGVRQYGLAVGYGSEEGVDYWNIKNSWGEGWGEEGFFRMERGNNLCGIAESPVYPIVA</sequence>
<dbReference type="InterPro" id="IPR039417">
    <property type="entry name" value="Peptidase_C1A_papain-like"/>
</dbReference>
<dbReference type="GO" id="GO:0008234">
    <property type="term" value="F:cysteine-type peptidase activity"/>
    <property type="evidence" value="ECO:0007669"/>
    <property type="project" value="UniProtKB-KW"/>
</dbReference>
<evidence type="ECO:0000256" key="1">
    <source>
        <dbReference type="ARBA" id="ARBA00008455"/>
    </source>
</evidence>